<evidence type="ECO:0000313" key="3">
    <source>
        <dbReference type="Proteomes" id="UP000323067"/>
    </source>
</evidence>
<feature type="compositionally biased region" description="Basic and acidic residues" evidence="1">
    <location>
        <begin position="156"/>
        <end position="238"/>
    </location>
</feature>
<protein>
    <submittedName>
        <fullName evidence="2">Uncharacterized protein</fullName>
    </submittedName>
</protein>
<accession>A0A2H4SD36</accession>
<dbReference type="EMBL" id="CP023323">
    <property type="protein sequence ID" value="ATY61010.1"/>
    <property type="molecule type" value="Genomic_DNA"/>
</dbReference>
<reference evidence="2 3" key="1">
    <citation type="journal article" date="2017" name="BMC Genomics">
        <title>Chromosome level assembly and secondary metabolite potential of the parasitic fungus Cordyceps militaris.</title>
        <authorList>
            <person name="Kramer G.J."/>
            <person name="Nodwell J.R."/>
        </authorList>
    </citation>
    <scope>NUCLEOTIDE SEQUENCE [LARGE SCALE GENOMIC DNA]</scope>
    <source>
        <strain evidence="2 3">ATCC 34164</strain>
    </source>
</reference>
<sequence>MAPNPILRFDIEDIDGIKPGHEDYAYLAVRYYQTYAANMSPAEQNLYVNRIKQHDYYSSKGKRGRTWDNKIFCRMRNRRNGTRWVTKDIHFVHWMLCNVTMDSNDLKTQVASVMKAANVTNRMADHAEYAKQHPTKLGPAKLPDIITLAQIWKDGKGKGKDMDLTETPAKSKGEKGGKEGEDDIEKEKADKETPKKVKADNEAPKKEEADKDTVKKENADKEKEGAGVDEGRDTRITDDLGAFLDDDWDSSSDDSNSSSSSDSSSKSKKKNPQGSEYGKDWTVDESTLRKELVNAAENQIKSVQSIWNIVPAIVQSQDKKILEQDVRFRAAQLESQQQKDSMKGQIIGGLQTTVNNLSLEFDRTKEALEEALEKQKPLLDKLAAHELRMDGILGTLERMKDERTNAPANLKKEVQDAVLTAVSKMLEEARGVKEAKRAQKRKRE</sequence>
<feature type="compositionally biased region" description="Low complexity" evidence="1">
    <location>
        <begin position="253"/>
        <end position="264"/>
    </location>
</feature>
<dbReference type="OrthoDB" id="10657073at2759"/>
<feature type="region of interest" description="Disordered" evidence="1">
    <location>
        <begin position="156"/>
        <end position="284"/>
    </location>
</feature>
<dbReference type="VEuPathDB" id="FungiDB:CCM_03418"/>
<organism evidence="2 3">
    <name type="scientific">Cordyceps militaris</name>
    <name type="common">Caterpillar fungus</name>
    <name type="synonym">Clavaria militaris</name>
    <dbReference type="NCBI Taxonomy" id="73501"/>
    <lineage>
        <taxon>Eukaryota</taxon>
        <taxon>Fungi</taxon>
        <taxon>Dikarya</taxon>
        <taxon>Ascomycota</taxon>
        <taxon>Pezizomycotina</taxon>
        <taxon>Sordariomycetes</taxon>
        <taxon>Hypocreomycetidae</taxon>
        <taxon>Hypocreales</taxon>
        <taxon>Cordycipitaceae</taxon>
        <taxon>Cordyceps</taxon>
    </lineage>
</organism>
<dbReference type="AlphaFoldDB" id="A0A2H4SD36"/>
<name>A0A2H4SD36_CORMI</name>
<proteinExistence type="predicted"/>
<gene>
    <name evidence="2" type="ORF">A9K55_005566</name>
</gene>
<dbReference type="Proteomes" id="UP000323067">
    <property type="component" value="Chromosome vi"/>
</dbReference>
<evidence type="ECO:0000313" key="2">
    <source>
        <dbReference type="EMBL" id="ATY61010.1"/>
    </source>
</evidence>
<dbReference type="VEuPathDB" id="FungiDB:A9K55_005566"/>
<evidence type="ECO:0000256" key="1">
    <source>
        <dbReference type="SAM" id="MobiDB-lite"/>
    </source>
</evidence>